<reference evidence="2" key="1">
    <citation type="submission" date="2024-06" db="EMBL/GenBank/DDBJ databases">
        <title>Sequencing and assembly of the genome of Dyadobacter sp. strain 676, a symbiont of Cyamopsis tetragonoloba.</title>
        <authorList>
            <person name="Guro P."/>
            <person name="Sazanova A."/>
            <person name="Kuznetsova I."/>
            <person name="Belimov A."/>
            <person name="Safronova V."/>
        </authorList>
    </citation>
    <scope>NUCLEOTIDE SEQUENCE</scope>
    <source>
        <strain evidence="2">676</strain>
    </source>
</reference>
<keyword evidence="1" id="KW-0812">Transmembrane</keyword>
<proteinExistence type="predicted"/>
<evidence type="ECO:0000313" key="2">
    <source>
        <dbReference type="EMBL" id="XCH26263.1"/>
    </source>
</evidence>
<evidence type="ECO:0008006" key="3">
    <source>
        <dbReference type="Google" id="ProtNLM"/>
    </source>
</evidence>
<sequence>MWLNAAAAWTLPLISLPGWGPVEVQSKFDRSIPKVIDKLPQPGHPIVTIQPERFEAATAAVPPMSVAGWIMAIYLAGVVILAARFLYRTGRLCILVRKKSHRKMPRRHFHRTR</sequence>
<dbReference type="AlphaFoldDB" id="A0AAU8FNV4"/>
<protein>
    <recommendedName>
        <fullName evidence="3">PepSY domain-containing protein</fullName>
    </recommendedName>
</protein>
<feature type="transmembrane region" description="Helical" evidence="1">
    <location>
        <begin position="66"/>
        <end position="87"/>
    </location>
</feature>
<keyword evidence="1" id="KW-1133">Transmembrane helix</keyword>
<name>A0AAU8FNV4_9BACT</name>
<accession>A0AAU8FNV4</accession>
<gene>
    <name evidence="2" type="ORF">ABV298_07630</name>
</gene>
<keyword evidence="1" id="KW-0472">Membrane</keyword>
<dbReference type="EMBL" id="CP159289">
    <property type="protein sequence ID" value="XCH26263.1"/>
    <property type="molecule type" value="Genomic_DNA"/>
</dbReference>
<dbReference type="RefSeq" id="WP_353721557.1">
    <property type="nucleotide sequence ID" value="NZ_CP159289.1"/>
</dbReference>
<organism evidence="2">
    <name type="scientific">Dyadobacter sp. 676</name>
    <dbReference type="NCBI Taxonomy" id="3088362"/>
    <lineage>
        <taxon>Bacteria</taxon>
        <taxon>Pseudomonadati</taxon>
        <taxon>Bacteroidota</taxon>
        <taxon>Cytophagia</taxon>
        <taxon>Cytophagales</taxon>
        <taxon>Spirosomataceae</taxon>
        <taxon>Dyadobacter</taxon>
    </lineage>
</organism>
<evidence type="ECO:0000256" key="1">
    <source>
        <dbReference type="SAM" id="Phobius"/>
    </source>
</evidence>